<keyword evidence="5" id="KW-0732">Signal</keyword>
<dbReference type="InterPro" id="IPR036942">
    <property type="entry name" value="Beta-barrel_TonB_sf"/>
</dbReference>
<feature type="signal peptide" evidence="5">
    <location>
        <begin position="1"/>
        <end position="29"/>
    </location>
</feature>
<evidence type="ECO:0000256" key="1">
    <source>
        <dbReference type="ARBA" id="ARBA00004442"/>
    </source>
</evidence>
<dbReference type="InterPro" id="IPR010104">
    <property type="entry name" value="TonB_rcpt_bac"/>
</dbReference>
<dbReference type="Gene3D" id="2.40.170.20">
    <property type="entry name" value="TonB-dependent receptor, beta-barrel domain"/>
    <property type="match status" value="1"/>
</dbReference>
<keyword evidence="4" id="KW-0798">TonB box</keyword>
<comment type="similarity">
    <text evidence="4">Belongs to the TonB-dependent receptor family.</text>
</comment>
<dbReference type="RefSeq" id="WP_124026997.1">
    <property type="nucleotide sequence ID" value="NZ_JBHRSN010000015.1"/>
</dbReference>
<dbReference type="Proteomes" id="UP000275281">
    <property type="component" value="Unassembled WGS sequence"/>
</dbReference>
<comment type="caution">
    <text evidence="8">The sequence shown here is derived from an EMBL/GenBank/DDBJ whole genome shotgun (WGS) entry which is preliminary data.</text>
</comment>
<evidence type="ECO:0000313" key="9">
    <source>
        <dbReference type="Proteomes" id="UP000275281"/>
    </source>
</evidence>
<feature type="chain" id="PRO_5018039662" evidence="5">
    <location>
        <begin position="30"/>
        <end position="998"/>
    </location>
</feature>
<evidence type="ECO:0000313" key="8">
    <source>
        <dbReference type="EMBL" id="RPJ67092.1"/>
    </source>
</evidence>
<keyword evidence="2 4" id="KW-0472">Membrane</keyword>
<gene>
    <name evidence="8" type="ORF">DRW07_06000</name>
</gene>
<organism evidence="8 9">
    <name type="scientific">Alteromonas sediminis</name>
    <dbReference type="NCBI Taxonomy" id="2259342"/>
    <lineage>
        <taxon>Bacteria</taxon>
        <taxon>Pseudomonadati</taxon>
        <taxon>Pseudomonadota</taxon>
        <taxon>Gammaproteobacteria</taxon>
        <taxon>Alteromonadales</taxon>
        <taxon>Alteromonadaceae</taxon>
        <taxon>Alteromonas/Salinimonas group</taxon>
        <taxon>Alteromonas</taxon>
    </lineage>
</organism>
<keyword evidence="9" id="KW-1185">Reference proteome</keyword>
<proteinExistence type="inferred from homology"/>
<dbReference type="SUPFAM" id="SSF56935">
    <property type="entry name" value="Porins"/>
    <property type="match status" value="1"/>
</dbReference>
<evidence type="ECO:0000256" key="2">
    <source>
        <dbReference type="ARBA" id="ARBA00023136"/>
    </source>
</evidence>
<comment type="subcellular location">
    <subcellularLocation>
        <location evidence="1 4">Cell outer membrane</location>
    </subcellularLocation>
</comment>
<dbReference type="AlphaFoldDB" id="A0A3N5Y0S8"/>
<dbReference type="Gene3D" id="2.170.130.10">
    <property type="entry name" value="TonB-dependent receptor, plug domain"/>
    <property type="match status" value="1"/>
</dbReference>
<dbReference type="NCBIfam" id="TIGR01782">
    <property type="entry name" value="TonB-Xanth-Caul"/>
    <property type="match status" value="1"/>
</dbReference>
<dbReference type="Pfam" id="PF07715">
    <property type="entry name" value="Plug"/>
    <property type="match status" value="1"/>
</dbReference>
<dbReference type="OrthoDB" id="8727862at2"/>
<dbReference type="Pfam" id="PF00593">
    <property type="entry name" value="TonB_dep_Rec_b-barrel"/>
    <property type="match status" value="1"/>
</dbReference>
<dbReference type="GO" id="GO:0009279">
    <property type="term" value="C:cell outer membrane"/>
    <property type="evidence" value="ECO:0007669"/>
    <property type="project" value="UniProtKB-SubCell"/>
</dbReference>
<evidence type="ECO:0000259" key="6">
    <source>
        <dbReference type="Pfam" id="PF00593"/>
    </source>
</evidence>
<sequence>MYKNNRLKSPVAKGVSLALGVSLMAPIYAQQTADTTESAQSAAEQDPTVEVIQVTGIRGSLMRSMDTKRESVGVVDAINSEDIGKFPDTNLAESLQRITGVSIDRQNGEGSRVTVRGFGPDFNLVTLNGRQLPTNSGLGRSFDFGDLASEGVAGVEIYKTGKAHVPTGGIGATINILSLKPLEAGEMKASFGVKAVNDTSTITGDAWTPEFSGLYSDTFLDDTVGVAIVASIQERNNGAQSALTDSWAEVDGASVRDGVSLDGTRPGAGDIVAIPRAVAYKLDEIERTRTNAQLTLQYAPLDTLTFTLDYTYAEQEVSTSYNDVSFWVAQVPDEVLWSEGPIVSPLVYKETGREPDFPHAAGGGASRNELNSVGINIEWLATEDLEFTFDYHESESTREPDDMIRGTNSFLTVAGLRGQSRESTTIDYRGDIPVTTTTASDPLSPDDMRLTGSVFGNSWAEMDIEQGQFSGKWYIDSDQTIDFGVGLTKVANFEASSNVQRNTWGVNAASALGSMSDLMTPASLAGIFDSFNSGDQITNNFFIFDYTEVAARAVFLESLDPSNPLYLAPDPGNPVGSCGNAFCPDFDPGFGNNFEEETVSAFIQYRLLGEIGDFPFSILAGLRYEETEVLSSSASRNYTRVDWVGATEWIAIDDGTEVPSGLEAEYDNLMPSLDIDVDIHDDMKLRYSYSETIARAGYGALIGSLNIAPFIQYNSSGLYRATGNIGNPGLLPYESENHDVSYEWYYDDASYFSIGYFNKTVSNFIASTVREDVAIFPDLAFPGFGSLFDEAVAALGGTPSNQQIREWIFANRSDAPGVQPDGNGGGVITGVAGRDAPAVFDLTTSINSDQTLTIDGWEVALQHDFEDTGFGFIANATFAEADKNFDRFLNEPQFAVAGLSDSRNLILYYDKDGIQIRLAYNWRDSWYAGDGGRQPGYVNDYEQFDLNASYDFDNGVVVFFEGINITDATTRGWARDWSQVNGVTQTGPRYNLGVRYTF</sequence>
<evidence type="ECO:0000259" key="7">
    <source>
        <dbReference type="Pfam" id="PF07715"/>
    </source>
</evidence>
<keyword evidence="3" id="KW-0998">Cell outer membrane</keyword>
<dbReference type="InterPro" id="IPR037066">
    <property type="entry name" value="Plug_dom_sf"/>
</dbReference>
<reference evidence="8 9" key="1">
    <citation type="submission" date="2018-11" db="EMBL/GenBank/DDBJ databases">
        <authorList>
            <person name="Ye M.-Q."/>
            <person name="Du Z.-J."/>
        </authorList>
    </citation>
    <scope>NUCLEOTIDE SEQUENCE [LARGE SCALE GENOMIC DNA]</scope>
    <source>
        <strain evidence="8 9">U0105</strain>
    </source>
</reference>
<dbReference type="InterPro" id="IPR000531">
    <property type="entry name" value="Beta-barrel_TonB"/>
</dbReference>
<dbReference type="PANTHER" id="PTHR40980:SF3">
    <property type="entry name" value="TONB-DEPENDENT RECEPTOR-LIKE BETA-BARREL DOMAIN-CONTAINING PROTEIN"/>
    <property type="match status" value="1"/>
</dbReference>
<keyword evidence="8" id="KW-0675">Receptor</keyword>
<feature type="domain" description="TonB-dependent receptor-like beta-barrel" evidence="6">
    <location>
        <begin position="425"/>
        <end position="964"/>
    </location>
</feature>
<dbReference type="EMBL" id="RPOK01000002">
    <property type="protein sequence ID" value="RPJ67092.1"/>
    <property type="molecule type" value="Genomic_DNA"/>
</dbReference>
<evidence type="ECO:0000256" key="3">
    <source>
        <dbReference type="ARBA" id="ARBA00023237"/>
    </source>
</evidence>
<name>A0A3N5Y0S8_9ALTE</name>
<evidence type="ECO:0000256" key="5">
    <source>
        <dbReference type="SAM" id="SignalP"/>
    </source>
</evidence>
<protein>
    <submittedName>
        <fullName evidence="8">TonB-dependent receptor</fullName>
    </submittedName>
</protein>
<accession>A0A3N5Y0S8</accession>
<evidence type="ECO:0000256" key="4">
    <source>
        <dbReference type="RuleBase" id="RU003357"/>
    </source>
</evidence>
<dbReference type="InterPro" id="IPR012910">
    <property type="entry name" value="Plug_dom"/>
</dbReference>
<feature type="domain" description="TonB-dependent receptor plug" evidence="7">
    <location>
        <begin position="68"/>
        <end position="165"/>
    </location>
</feature>
<dbReference type="PANTHER" id="PTHR40980">
    <property type="entry name" value="PLUG DOMAIN-CONTAINING PROTEIN"/>
    <property type="match status" value="1"/>
</dbReference>